<dbReference type="RefSeq" id="WP_192358979.1">
    <property type="nucleotide sequence ID" value="NZ_CP119182.1"/>
</dbReference>
<evidence type="ECO:0000313" key="2">
    <source>
        <dbReference type="Proteomes" id="UP000661025"/>
    </source>
</evidence>
<accession>A0A927KY27</accession>
<sequence length="102" mass="10575">MGSVAKTVVADSLSGWGGITPDRLLDDPLDDLLAELGVDVATVDADPGFTGGAVVRGDGSIRLVRPGGRPVAEWELVARAMLGKALRLPLPPLPASYELTEL</sequence>
<dbReference type="EMBL" id="JACYXT010000001">
    <property type="protein sequence ID" value="MBD9721937.1"/>
    <property type="molecule type" value="Genomic_DNA"/>
</dbReference>
<dbReference type="GeneID" id="79929251"/>
<proteinExistence type="predicted"/>
<dbReference type="Proteomes" id="UP000661025">
    <property type="component" value="Unassembled WGS sequence"/>
</dbReference>
<evidence type="ECO:0000313" key="1">
    <source>
        <dbReference type="EMBL" id="MBD9721937.1"/>
    </source>
</evidence>
<comment type="caution">
    <text evidence="1">The sequence shown here is derived from an EMBL/GenBank/DDBJ whole genome shotgun (WGS) entry which is preliminary data.</text>
</comment>
<protein>
    <submittedName>
        <fullName evidence="1">Uncharacterized protein</fullName>
    </submittedName>
</protein>
<organism evidence="1 2">
    <name type="scientific">Streptomyces caniscabiei</name>
    <dbReference type="NCBI Taxonomy" id="2746961"/>
    <lineage>
        <taxon>Bacteria</taxon>
        <taxon>Bacillati</taxon>
        <taxon>Actinomycetota</taxon>
        <taxon>Actinomycetes</taxon>
        <taxon>Kitasatosporales</taxon>
        <taxon>Streptomycetaceae</taxon>
        <taxon>Streptomyces</taxon>
    </lineage>
</organism>
<dbReference type="AlphaFoldDB" id="A0A927KY27"/>
<name>A0A927KY27_9ACTN</name>
<gene>
    <name evidence="1" type="ORF">IHE70_01490</name>
</gene>
<reference evidence="1" key="1">
    <citation type="submission" date="2020-09" db="EMBL/GenBank/DDBJ databases">
        <title>Streptomyces canutascabiei sp. nov., which causes potato common scab and is distributed across the world.</title>
        <authorList>
            <person name="Nguyen H.P."/>
            <person name="Weisberg A.J."/>
            <person name="Chang J.H."/>
            <person name="Clarke C.R."/>
        </authorList>
    </citation>
    <scope>NUCLEOTIDE SEQUENCE</scope>
    <source>
        <strain evidence="1">ID-01-6.2a</strain>
    </source>
</reference>